<accession>A0A318H9F1</accession>
<evidence type="ECO:0000313" key="4">
    <source>
        <dbReference type="Proteomes" id="UP000247811"/>
    </source>
</evidence>
<comment type="caution">
    <text evidence="3">The sequence shown here is derived from an EMBL/GenBank/DDBJ whole genome shotgun (WGS) entry which is preliminary data.</text>
</comment>
<keyword evidence="4" id="KW-1185">Reference proteome</keyword>
<dbReference type="Pfam" id="PF07589">
    <property type="entry name" value="PEP-CTERM"/>
    <property type="match status" value="1"/>
</dbReference>
<protein>
    <submittedName>
        <fullName evidence="3">Putative secreted protein with PEP-CTERM sorting signal</fullName>
    </submittedName>
</protein>
<gene>
    <name evidence="3" type="ORF">C7444_101388</name>
</gene>
<feature type="signal peptide" evidence="1">
    <location>
        <begin position="1"/>
        <end position="22"/>
    </location>
</feature>
<evidence type="ECO:0000313" key="3">
    <source>
        <dbReference type="EMBL" id="PXW99558.1"/>
    </source>
</evidence>
<name>A0A318H9F1_9BURK</name>
<feature type="domain" description="Ice-binding protein C-terminal" evidence="2">
    <location>
        <begin position="167"/>
        <end position="192"/>
    </location>
</feature>
<reference evidence="3 4" key="1">
    <citation type="submission" date="2018-05" db="EMBL/GenBank/DDBJ databases">
        <title>Genomic Encyclopedia of Type Strains, Phase IV (KMG-IV): sequencing the most valuable type-strain genomes for metagenomic binning, comparative biology and taxonomic classification.</title>
        <authorList>
            <person name="Goeker M."/>
        </authorList>
    </citation>
    <scope>NUCLEOTIDE SEQUENCE [LARGE SCALE GENOMIC DNA]</scope>
    <source>
        <strain evidence="3 4">DSM 566</strain>
    </source>
</reference>
<dbReference type="NCBIfam" id="TIGR02595">
    <property type="entry name" value="PEP_CTERM"/>
    <property type="match status" value="1"/>
</dbReference>
<sequence>MSFLSRFLGASALACAAVSAHAVTVDFESETVGAHLNPYTVNGVTFEASLGHGLYVDVIPNSIGNQMGVFGSQLSSLLISFTDASSLSLDFSGGTSISAGDTAYLSVYDGTTLVGTSSLLLDSDGLFNQTISYTGGVFDNAVFYFGDTAGNASALLTEAIDNVSVTPVPEPETYAMMFAGLGVLGAVAKRRRKSA</sequence>
<dbReference type="Proteomes" id="UP000247811">
    <property type="component" value="Unassembled WGS sequence"/>
</dbReference>
<dbReference type="EMBL" id="QJJS01000001">
    <property type="protein sequence ID" value="PXW99558.1"/>
    <property type="molecule type" value="Genomic_DNA"/>
</dbReference>
<evidence type="ECO:0000259" key="2">
    <source>
        <dbReference type="Pfam" id="PF07589"/>
    </source>
</evidence>
<dbReference type="RefSeq" id="WP_245909360.1">
    <property type="nucleotide sequence ID" value="NZ_QJJS01000001.1"/>
</dbReference>
<dbReference type="InterPro" id="IPR013424">
    <property type="entry name" value="Ice-binding_C"/>
</dbReference>
<dbReference type="AlphaFoldDB" id="A0A318H9F1"/>
<organism evidence="3 4">
    <name type="scientific">Sphaerotilus hippei</name>
    <dbReference type="NCBI Taxonomy" id="744406"/>
    <lineage>
        <taxon>Bacteria</taxon>
        <taxon>Pseudomonadati</taxon>
        <taxon>Pseudomonadota</taxon>
        <taxon>Betaproteobacteria</taxon>
        <taxon>Burkholderiales</taxon>
        <taxon>Sphaerotilaceae</taxon>
        <taxon>Sphaerotilus</taxon>
    </lineage>
</organism>
<keyword evidence="1" id="KW-0732">Signal</keyword>
<proteinExistence type="predicted"/>
<evidence type="ECO:0000256" key="1">
    <source>
        <dbReference type="SAM" id="SignalP"/>
    </source>
</evidence>
<feature type="chain" id="PRO_5016416418" evidence="1">
    <location>
        <begin position="23"/>
        <end position="195"/>
    </location>
</feature>